<evidence type="ECO:0008006" key="4">
    <source>
        <dbReference type="Google" id="ProtNLM"/>
    </source>
</evidence>
<dbReference type="EMBL" id="BRYB01001001">
    <property type="protein sequence ID" value="GMI41429.1"/>
    <property type="molecule type" value="Genomic_DNA"/>
</dbReference>
<keyword evidence="3" id="KW-1185">Reference proteome</keyword>
<proteinExistence type="predicted"/>
<dbReference type="PANTHER" id="PTHR13271:SF154">
    <property type="entry name" value="GRIP DOMAIN-CONTAINING PROTEIN"/>
    <property type="match status" value="1"/>
</dbReference>
<feature type="compositionally biased region" description="Gly residues" evidence="1">
    <location>
        <begin position="301"/>
        <end position="311"/>
    </location>
</feature>
<dbReference type="InterPro" id="IPR050600">
    <property type="entry name" value="SETD3_SETD6_MTase"/>
</dbReference>
<name>A0ABQ6N6K5_9STRA</name>
<gene>
    <name evidence="2" type="ORF">TeGR_g8551</name>
</gene>
<dbReference type="SUPFAM" id="SSF82199">
    <property type="entry name" value="SET domain"/>
    <property type="match status" value="1"/>
</dbReference>
<feature type="compositionally biased region" description="Acidic residues" evidence="1">
    <location>
        <begin position="313"/>
        <end position="348"/>
    </location>
</feature>
<evidence type="ECO:0000313" key="2">
    <source>
        <dbReference type="EMBL" id="GMI41429.1"/>
    </source>
</evidence>
<organism evidence="2 3">
    <name type="scientific">Tetraparma gracilis</name>
    <dbReference type="NCBI Taxonomy" id="2962635"/>
    <lineage>
        <taxon>Eukaryota</taxon>
        <taxon>Sar</taxon>
        <taxon>Stramenopiles</taxon>
        <taxon>Ochrophyta</taxon>
        <taxon>Bolidophyceae</taxon>
        <taxon>Parmales</taxon>
        <taxon>Triparmaceae</taxon>
        <taxon>Tetraparma</taxon>
    </lineage>
</organism>
<reference evidence="2 3" key="1">
    <citation type="journal article" date="2023" name="Commun. Biol.">
        <title>Genome analysis of Parmales, the sister group of diatoms, reveals the evolutionary specialization of diatoms from phago-mixotrophs to photoautotrophs.</title>
        <authorList>
            <person name="Ban H."/>
            <person name="Sato S."/>
            <person name="Yoshikawa S."/>
            <person name="Yamada K."/>
            <person name="Nakamura Y."/>
            <person name="Ichinomiya M."/>
            <person name="Sato N."/>
            <person name="Blanc-Mathieu R."/>
            <person name="Endo H."/>
            <person name="Kuwata A."/>
            <person name="Ogata H."/>
        </authorList>
    </citation>
    <scope>NUCLEOTIDE SEQUENCE [LARGE SCALE GENOMIC DNA]</scope>
</reference>
<comment type="caution">
    <text evidence="2">The sequence shown here is derived from an EMBL/GenBank/DDBJ whole genome shotgun (WGS) entry which is preliminary data.</text>
</comment>
<accession>A0ABQ6N6K5</accession>
<dbReference type="InterPro" id="IPR046341">
    <property type="entry name" value="SET_dom_sf"/>
</dbReference>
<sequence>MAPPPPSKKAKAASAFEECADWIRSEGGHVGPVSISSGALVATSPIANSSRLLSVPLSCCISSSAVSSQIHSLVSFAPSFADPADTVLATFLCLDRSNAASPFAPYYALLPPLGGYADLPRCWPDADLDLLLGGTSLPALARAERAGVGADHALLSASLSAASLPPIPLPLFSWAHAVVSSRSFCFGASDEAFLVPLLCAANHRRPRGASYAVDDAKGAVEFSALREYPEGGEVWNSYGAKPGSYLLLKYGFALDPGDNTEPDGSCNDTVDVGVGGREVRLRVGGKAYACSVLSEGLGACSEGGGGGGGEVAGFDDFEEEEEEEGEGEFDWGEGDEEDEEGDDEEEEGGGGGREQISAAATKFAALLQAKLDSYVGPPPPPLSSRAAAAALVVRSEMRACEFYRRIAESLTGRLGEGAGGGGGDAGLLEGGDERMIEETVDAFLKMKSLQ</sequence>
<dbReference type="Proteomes" id="UP001165060">
    <property type="component" value="Unassembled WGS sequence"/>
</dbReference>
<evidence type="ECO:0000256" key="1">
    <source>
        <dbReference type="SAM" id="MobiDB-lite"/>
    </source>
</evidence>
<dbReference type="Gene3D" id="3.90.1410.10">
    <property type="entry name" value="set domain protein methyltransferase, domain 1"/>
    <property type="match status" value="1"/>
</dbReference>
<dbReference type="CDD" id="cd10527">
    <property type="entry name" value="SET_LSMT"/>
    <property type="match status" value="1"/>
</dbReference>
<protein>
    <recommendedName>
        <fullName evidence="4">SET domain-containing protein</fullName>
    </recommendedName>
</protein>
<feature type="region of interest" description="Disordered" evidence="1">
    <location>
        <begin position="301"/>
        <end position="353"/>
    </location>
</feature>
<dbReference type="PANTHER" id="PTHR13271">
    <property type="entry name" value="UNCHARACTERIZED PUTATIVE METHYLTRANSFERASE"/>
    <property type="match status" value="1"/>
</dbReference>
<evidence type="ECO:0000313" key="3">
    <source>
        <dbReference type="Proteomes" id="UP001165060"/>
    </source>
</evidence>